<evidence type="ECO:0000313" key="3">
    <source>
        <dbReference type="EMBL" id="JAB55165.1"/>
    </source>
</evidence>
<keyword evidence="1" id="KW-0175">Coiled coil</keyword>
<feature type="compositionally biased region" description="Polar residues" evidence="2">
    <location>
        <begin position="222"/>
        <end position="251"/>
    </location>
</feature>
<dbReference type="AlphaFoldDB" id="U5ESS2"/>
<sequence>SINVTIDDSTRTLKQMISSTKQEFSIKCKKKSDRIDKQDNKLDKHEKKLNFGEKKDKSVNLIISNVPTVINENLNSIVLAIAQKIGAEDIVSDSIESCHRMKNTNVNYKPILVEFHRRKNKEYFFDKYLEFVNPEFKNKFSSSLLNIKPDIRMYVNEHLSEYNYSIMKEALNLKKKKRLKQVTTRYGLVRIKEINGKKSITITDLAQLICYQDEVQDDNRTGHNVGSSGTSDGFISAGSSNGEISSNRNTQKLEVMDAGSISISGNGAD</sequence>
<feature type="non-terminal residue" evidence="3">
    <location>
        <position position="1"/>
    </location>
</feature>
<dbReference type="EMBL" id="GANO01004706">
    <property type="protein sequence ID" value="JAB55165.1"/>
    <property type="molecule type" value="mRNA"/>
</dbReference>
<evidence type="ECO:0000256" key="2">
    <source>
        <dbReference type="SAM" id="MobiDB-lite"/>
    </source>
</evidence>
<proteinExistence type="evidence at transcript level"/>
<accession>U5ESS2</accession>
<evidence type="ECO:0000256" key="1">
    <source>
        <dbReference type="SAM" id="Coils"/>
    </source>
</evidence>
<reference evidence="3" key="1">
    <citation type="journal article" date="2014" name="Insect Biochem. Mol. Biol.">
        <title>An insight into the sialome of the frog biting fly, Corethrella appendiculata.</title>
        <authorList>
            <person name="Ribeiro J.M.C."/>
            <person name="Chagas A.C."/>
            <person name="Pham V.M."/>
            <person name="Lounibos L.P."/>
            <person name="Calvo E."/>
        </authorList>
    </citation>
    <scope>NUCLEOTIDE SEQUENCE</scope>
    <source>
        <tissue evidence="3">Salivary glands</tissue>
    </source>
</reference>
<feature type="region of interest" description="Disordered" evidence="2">
    <location>
        <begin position="220"/>
        <end position="251"/>
    </location>
</feature>
<organism evidence="3">
    <name type="scientific">Corethrella appendiculata</name>
    <dbReference type="NCBI Taxonomy" id="1370023"/>
    <lineage>
        <taxon>Eukaryota</taxon>
        <taxon>Metazoa</taxon>
        <taxon>Ecdysozoa</taxon>
        <taxon>Arthropoda</taxon>
        <taxon>Hexapoda</taxon>
        <taxon>Insecta</taxon>
        <taxon>Pterygota</taxon>
        <taxon>Neoptera</taxon>
        <taxon>Endopterygota</taxon>
        <taxon>Diptera</taxon>
        <taxon>Nematocera</taxon>
        <taxon>Culicoidea</taxon>
        <taxon>Chaoboridae</taxon>
        <taxon>Corethrella</taxon>
    </lineage>
</organism>
<feature type="coiled-coil region" evidence="1">
    <location>
        <begin position="28"/>
        <end position="55"/>
    </location>
</feature>
<protein>
    <submittedName>
        <fullName evidence="3">Putative crack-3 cq</fullName>
    </submittedName>
</protein>
<name>U5ESS2_9DIPT</name>